<dbReference type="Gene3D" id="2.40.10.120">
    <property type="match status" value="1"/>
</dbReference>
<sequence>MHKLACTNNAIYAFSKDNEPILTVDSGATVEIETYDCFENQIQSSDTQMDALDWNRINPATGPIYVNSAMPGDVLKVTIDRLEIGSQGVLATGKGLGMLGDELDEMSLKVLPIENNEVIFDNQLRIPLNPMIGVIGVAPEGEPISCGTPHQHGGNMDTKLIKEGATIYFPVFTEGALFALGDFHAAMGDGEIGGSGVEVPGKATVTLEVIKEQSIEHPIIENENGLAFIVSAETLDEAVQLSTKQAVHFLARCASLSLADATVLMSAAGQAEISQVVDPLMTARFIIPQYILDAYNIKLF</sequence>
<dbReference type="EMBL" id="JADKPV010000008">
    <property type="protein sequence ID" value="MBF4502088.1"/>
    <property type="molecule type" value="Genomic_DNA"/>
</dbReference>
<evidence type="ECO:0000313" key="1">
    <source>
        <dbReference type="EMBL" id="MBF4502088.1"/>
    </source>
</evidence>
<protein>
    <submittedName>
        <fullName evidence="1">Acetamidase/formamidase family protein</fullName>
    </submittedName>
</protein>
<dbReference type="AlphaFoldDB" id="A0A8J7GN26"/>
<dbReference type="SUPFAM" id="SSF141130">
    <property type="entry name" value="Acetamidase/Formamidase-like"/>
    <property type="match status" value="1"/>
</dbReference>
<dbReference type="Pfam" id="PF03069">
    <property type="entry name" value="FmdA_AmdA"/>
    <property type="match status" value="2"/>
</dbReference>
<evidence type="ECO:0000313" key="2">
    <source>
        <dbReference type="Proteomes" id="UP000622653"/>
    </source>
</evidence>
<dbReference type="PANTHER" id="PTHR31891:SF1">
    <property type="entry name" value="FORMAMIDASE C869.04-RELATED"/>
    <property type="match status" value="1"/>
</dbReference>
<comment type="caution">
    <text evidence="1">The sequence shown here is derived from an EMBL/GenBank/DDBJ whole genome shotgun (WGS) entry which is preliminary data.</text>
</comment>
<dbReference type="Gene3D" id="2.60.120.580">
    <property type="entry name" value="Acetamidase/Formamidase-like domains"/>
    <property type="match status" value="1"/>
</dbReference>
<name>A0A8J7GN26_9BACL</name>
<accession>A0A8J7GN26</accession>
<dbReference type="RefSeq" id="WP_194563576.1">
    <property type="nucleotide sequence ID" value="NZ_JADKPV010000008.1"/>
</dbReference>
<dbReference type="GO" id="GO:0016811">
    <property type="term" value="F:hydrolase activity, acting on carbon-nitrogen (but not peptide) bonds, in linear amides"/>
    <property type="evidence" value="ECO:0007669"/>
    <property type="project" value="InterPro"/>
</dbReference>
<dbReference type="InterPro" id="IPR004304">
    <property type="entry name" value="FmdA_AmdA"/>
</dbReference>
<dbReference type="PANTHER" id="PTHR31891">
    <property type="entry name" value="FORMAMIDASE C869.04-RELATED"/>
    <property type="match status" value="1"/>
</dbReference>
<organism evidence="1 2">
    <name type="scientific">Savagea serpentis</name>
    <dbReference type="NCBI Taxonomy" id="2785297"/>
    <lineage>
        <taxon>Bacteria</taxon>
        <taxon>Bacillati</taxon>
        <taxon>Bacillota</taxon>
        <taxon>Bacilli</taxon>
        <taxon>Bacillales</taxon>
        <taxon>Caryophanaceae</taxon>
        <taxon>Savagea</taxon>
    </lineage>
</organism>
<dbReference type="Proteomes" id="UP000622653">
    <property type="component" value="Unassembled WGS sequence"/>
</dbReference>
<reference evidence="1" key="1">
    <citation type="submission" date="2020-11" db="EMBL/GenBank/DDBJ databases">
        <title>Multidrug resistant novel bacterium Savagea serpentis sp. nov., isolated from the scats of a vine snake (Ahaetulla nasuta).</title>
        <authorList>
            <person name="Venkata Ramana V."/>
            <person name="Vikas Patil S."/>
            <person name="Yogita Lugani V."/>
        </authorList>
    </citation>
    <scope>NUCLEOTIDE SEQUENCE</scope>
    <source>
        <strain evidence="1">SN6</strain>
    </source>
</reference>
<dbReference type="Gene3D" id="3.10.28.20">
    <property type="entry name" value="Acetamidase/Formamidase-like domains"/>
    <property type="match status" value="1"/>
</dbReference>
<proteinExistence type="predicted"/>
<keyword evidence="2" id="KW-1185">Reference proteome</keyword>
<gene>
    <name evidence="1" type="ORF">IRY55_12035</name>
</gene>